<evidence type="ECO:0008006" key="3">
    <source>
        <dbReference type="Google" id="ProtNLM"/>
    </source>
</evidence>
<comment type="caution">
    <text evidence="1">The sequence shown here is derived from an EMBL/GenBank/DDBJ whole genome shotgun (WGS) entry which is preliminary data.</text>
</comment>
<evidence type="ECO:0000313" key="1">
    <source>
        <dbReference type="EMBL" id="MFC1400904.1"/>
    </source>
</evidence>
<gene>
    <name evidence="1" type="ORF">ACEZDJ_06365</name>
</gene>
<dbReference type="EMBL" id="JBHEZZ010000003">
    <property type="protein sequence ID" value="MFC1400904.1"/>
    <property type="molecule type" value="Genomic_DNA"/>
</dbReference>
<accession>A0ABV6UHG5</accession>
<reference evidence="1 2" key="1">
    <citation type="submission" date="2024-09" db="EMBL/GenBank/DDBJ databases">
        <authorList>
            <person name="Lee S.D."/>
        </authorList>
    </citation>
    <scope>NUCLEOTIDE SEQUENCE [LARGE SCALE GENOMIC DNA]</scope>
    <source>
        <strain evidence="1 2">N1-5</strain>
    </source>
</reference>
<sequence length="64" mass="6726">MVLPISAAVLMLVIVILLVRRSGLKLVHAVVCALLGFYLASTSIAQPIHTLSTNVAGMISGIRL</sequence>
<protein>
    <recommendedName>
        <fullName evidence="3">DUF2304 domain-containing protein</fullName>
    </recommendedName>
</protein>
<keyword evidence="2" id="KW-1185">Reference proteome</keyword>
<dbReference type="RefSeq" id="WP_030257722.1">
    <property type="nucleotide sequence ID" value="NZ_JBHEZZ010000003.1"/>
</dbReference>
<proteinExistence type="predicted"/>
<organism evidence="1 2">
    <name type="scientific">Streptacidiphilus cavernicola</name>
    <dbReference type="NCBI Taxonomy" id="3342716"/>
    <lineage>
        <taxon>Bacteria</taxon>
        <taxon>Bacillati</taxon>
        <taxon>Actinomycetota</taxon>
        <taxon>Actinomycetes</taxon>
        <taxon>Kitasatosporales</taxon>
        <taxon>Streptomycetaceae</taxon>
        <taxon>Streptacidiphilus</taxon>
    </lineage>
</organism>
<evidence type="ECO:0000313" key="2">
    <source>
        <dbReference type="Proteomes" id="UP001592528"/>
    </source>
</evidence>
<name>A0ABV6UHG5_9ACTN</name>
<dbReference type="Proteomes" id="UP001592528">
    <property type="component" value="Unassembled WGS sequence"/>
</dbReference>